<reference evidence="2 3" key="1">
    <citation type="journal article" date="2016" name="Nat. Commun.">
        <title>Thousands of microbial genomes shed light on interconnected biogeochemical processes in an aquifer system.</title>
        <authorList>
            <person name="Anantharaman K."/>
            <person name="Brown C.T."/>
            <person name="Hug L.A."/>
            <person name="Sharon I."/>
            <person name="Castelle C.J."/>
            <person name="Probst A.J."/>
            <person name="Thomas B.C."/>
            <person name="Singh A."/>
            <person name="Wilkins M.J."/>
            <person name="Karaoz U."/>
            <person name="Brodie E.L."/>
            <person name="Williams K.H."/>
            <person name="Hubbard S.S."/>
            <person name="Banfield J.F."/>
        </authorList>
    </citation>
    <scope>NUCLEOTIDE SEQUENCE [LARGE SCALE GENOMIC DNA]</scope>
</reference>
<dbReference type="InterPro" id="IPR025668">
    <property type="entry name" value="Tnp_DDE_dom"/>
</dbReference>
<evidence type="ECO:0000313" key="2">
    <source>
        <dbReference type="EMBL" id="OGN09962.1"/>
    </source>
</evidence>
<dbReference type="AlphaFoldDB" id="A0A1F8F9Z4"/>
<comment type="caution">
    <text evidence="2">The sequence shown here is derived from an EMBL/GenBank/DDBJ whole genome shotgun (WGS) entry which is preliminary data.</text>
</comment>
<feature type="domain" description="Transposase DDE" evidence="1">
    <location>
        <begin position="3"/>
        <end position="49"/>
    </location>
</feature>
<dbReference type="PANTHER" id="PTHR33408">
    <property type="entry name" value="TRANSPOSASE"/>
    <property type="match status" value="1"/>
</dbReference>
<accession>A0A1F8F9Z4</accession>
<organism evidence="2 3">
    <name type="scientific">Candidatus Yanofskybacteria bacterium RIFCSPHIGHO2_02_FULL_41_11</name>
    <dbReference type="NCBI Taxonomy" id="1802675"/>
    <lineage>
        <taxon>Bacteria</taxon>
        <taxon>Candidatus Yanofskyibacteriota</taxon>
    </lineage>
</organism>
<dbReference type="Pfam" id="PF13751">
    <property type="entry name" value="DDE_Tnp_1_6"/>
    <property type="match status" value="1"/>
</dbReference>
<evidence type="ECO:0000259" key="1">
    <source>
        <dbReference type="Pfam" id="PF13751"/>
    </source>
</evidence>
<evidence type="ECO:0000313" key="3">
    <source>
        <dbReference type="Proteomes" id="UP000177167"/>
    </source>
</evidence>
<protein>
    <recommendedName>
        <fullName evidence="1">Transposase DDE domain-containing protein</fullName>
    </recommendedName>
</protein>
<gene>
    <name evidence="2" type="ORF">A3J46_04500</name>
</gene>
<dbReference type="Proteomes" id="UP000177167">
    <property type="component" value="Unassembled WGS sequence"/>
</dbReference>
<proteinExistence type="predicted"/>
<name>A0A1F8F9Z4_9BACT</name>
<dbReference type="EMBL" id="MGJP01000021">
    <property type="protein sequence ID" value="OGN09962.1"/>
    <property type="molecule type" value="Genomic_DNA"/>
</dbReference>
<sequence length="78" mass="9245">MMARRREDVEPVFGDIKRNMGFRRFNLREKRKCEVELGLVSLAHNLKKIKSWIKKLVEWDDGRQEGIELGLILGYRTA</sequence>
<dbReference type="PANTHER" id="PTHR33408:SF2">
    <property type="entry name" value="TRANSPOSASE DDE DOMAIN-CONTAINING PROTEIN"/>
    <property type="match status" value="1"/>
</dbReference>